<evidence type="ECO:0000313" key="3">
    <source>
        <dbReference type="EMBL" id="AAV82921.1"/>
    </source>
</evidence>
<feature type="domain" description="Protein CR006 P-loop" evidence="2">
    <location>
        <begin position="104"/>
        <end position="702"/>
    </location>
</feature>
<evidence type="ECO:0000313" key="4">
    <source>
        <dbReference type="Proteomes" id="UP000001171"/>
    </source>
</evidence>
<dbReference type="InterPro" id="IPR026866">
    <property type="entry name" value="CR006_AAA"/>
</dbReference>
<gene>
    <name evidence="3" type="ordered locus">IL2089</name>
</gene>
<sequence length="863" mass="97079">MTPIEHISQWIEDKPIWWKHTVRLTLKHGELTQEHLDEVYDVALEEHQIEPTHLNVNTAEEPLNFSGLTHEQQTVNLAQLSEVKGVGILAENQCLTFSKSGLFIVYGDNGAGKSSYTNILKDACLTRGDSPQIIGNVFEAQNPQPEAGITVEVNANNYTFRWTPGAIGNDALKAIRVFDSSSAYHYVNKEDELGFKPTGLNLLAELTKAINQVKARVDEDIMPGNGLVTIPTLNSTTSAARFLNNLSSKSEESELEQYTVSSKEVESIEALRSAIIRDKMQTAESKKSSLNQQKELLTPLLNMSKDILRYLGDKAAGKLRLLQSDYIKKQKKADELKVAILKDLPLDTVAGVSWQAMWNAAKSFIEQEEKSHSFPPLEGDTCPFCLQRVSDTSAERLKSLSKFLADNAATEATDALKLVTHAVNLISSQSPSLKEHRAALIEFEKLRPGTEKRFELLFQQLNSRKPLFIDPSRLPESIDALDISVLEELKQLIESIVSEHENIKSNADLQKLIQKKETELQQIEDKKFVTENREAIISNIRRHKVITRMKALGRECSTRPVSTLASQIYQNGVVTPLLEAFSEELKQFGFIRFSVKAQTRNRSGTQQLKLVIEEGGEPLVSKIASEGEQRCIAIAAFLAEMKADHRKSAVIFDDPVNSLSHQWRSRVAERLVKESLLRQVIVFTHDIVFYKLLLEAAEEQNAPHGSCALERSRRGFAGIVRDSAPWEALTTSKRVKQLNAELQAVRRIDQNGTDSEFRRVSREFYGLLRESWERLIEEKLLNKVVNRFERAIQTKRLGQLTDISDIDVSKINAAMAKCSKYFTGHDSAPSVGDPYPTIGEMAEDLKQISEYLSELQGKDRKRT</sequence>
<dbReference type="HOGENOM" id="CLU_016086_0_0_6"/>
<proteinExistence type="predicted"/>
<dbReference type="Pfam" id="PF13166">
    <property type="entry name" value="AAA_13"/>
    <property type="match status" value="1"/>
</dbReference>
<reference evidence="3 4" key="1">
    <citation type="journal article" date="2004" name="Proc. Natl. Acad. Sci. U.S.A.">
        <title>Genome sequence of the deep-sea gamma-proteobacterium Idiomarina loihiensis reveals amino acid fermentation as a source of carbon and energy.</title>
        <authorList>
            <person name="Hou S."/>
            <person name="Saw J.H."/>
            <person name="Lee K.S."/>
            <person name="Freitas T.A."/>
            <person name="Belisle C."/>
            <person name="Kawarabayasi Y."/>
            <person name="Donachie S.P."/>
            <person name="Pikina A."/>
            <person name="Galperin M.Y."/>
            <person name="Koonin E.V."/>
            <person name="Makarova K.S."/>
            <person name="Omelchenko M.V."/>
            <person name="Sorokin A."/>
            <person name="Wolf Y.I."/>
            <person name="Li Q.X."/>
            <person name="Keum Y.S."/>
            <person name="Campbell S."/>
            <person name="Denery J."/>
            <person name="Aizawa S."/>
            <person name="Shibata S."/>
            <person name="Malahoff A."/>
            <person name="Alam M."/>
        </authorList>
    </citation>
    <scope>NUCLEOTIDE SEQUENCE [LARGE SCALE GENOMIC DNA]</scope>
    <source>
        <strain evidence="4">ATCC BAA-735 / DSM 15497 / L2-TR</strain>
    </source>
</reference>
<protein>
    <submittedName>
        <fullName evidence="3">Predicted ATPase, possibly involved in inorganic ion transport</fullName>
    </submittedName>
</protein>
<dbReference type="eggNOG" id="COG0497">
    <property type="taxonomic scope" value="Bacteria"/>
</dbReference>
<dbReference type="OrthoDB" id="9789562at2"/>
<dbReference type="PANTHER" id="PTHR32182">
    <property type="entry name" value="DNA REPLICATION AND REPAIR PROTEIN RECF"/>
    <property type="match status" value="1"/>
</dbReference>
<dbReference type="GO" id="GO:0006302">
    <property type="term" value="P:double-strand break repair"/>
    <property type="evidence" value="ECO:0007669"/>
    <property type="project" value="TreeGrafter"/>
</dbReference>
<keyword evidence="4" id="KW-1185">Reference proteome</keyword>
<dbReference type="Proteomes" id="UP000001171">
    <property type="component" value="Chromosome"/>
</dbReference>
<accession>Q5R195</accession>
<dbReference type="EMBL" id="AE017340">
    <property type="protein sequence ID" value="AAV82921.1"/>
    <property type="molecule type" value="Genomic_DNA"/>
</dbReference>
<name>Q5R195_IDILO</name>
<dbReference type="GeneID" id="41337278"/>
<dbReference type="KEGG" id="ilo:IL2089"/>
<dbReference type="GO" id="GO:0000731">
    <property type="term" value="P:DNA synthesis involved in DNA repair"/>
    <property type="evidence" value="ECO:0007669"/>
    <property type="project" value="TreeGrafter"/>
</dbReference>
<organism evidence="3 4">
    <name type="scientific">Idiomarina loihiensis (strain ATCC BAA-735 / DSM 15497 / L2-TR)</name>
    <dbReference type="NCBI Taxonomy" id="283942"/>
    <lineage>
        <taxon>Bacteria</taxon>
        <taxon>Pseudomonadati</taxon>
        <taxon>Pseudomonadota</taxon>
        <taxon>Gammaproteobacteria</taxon>
        <taxon>Alteromonadales</taxon>
        <taxon>Idiomarinaceae</taxon>
        <taxon>Idiomarina</taxon>
    </lineage>
</organism>
<feature type="coiled-coil region" evidence="1">
    <location>
        <begin position="486"/>
        <end position="533"/>
    </location>
</feature>
<evidence type="ECO:0000259" key="2">
    <source>
        <dbReference type="Pfam" id="PF13166"/>
    </source>
</evidence>
<dbReference type="SUPFAM" id="SSF52540">
    <property type="entry name" value="P-loop containing nucleoside triphosphate hydrolases"/>
    <property type="match status" value="1"/>
</dbReference>
<dbReference type="AlphaFoldDB" id="Q5R195"/>
<dbReference type="RefSeq" id="WP_011235317.1">
    <property type="nucleotide sequence ID" value="NC_006512.1"/>
</dbReference>
<dbReference type="Gene3D" id="3.40.50.300">
    <property type="entry name" value="P-loop containing nucleotide triphosphate hydrolases"/>
    <property type="match status" value="2"/>
</dbReference>
<dbReference type="InterPro" id="IPR027417">
    <property type="entry name" value="P-loop_NTPase"/>
</dbReference>
<dbReference type="PANTHER" id="PTHR32182:SF22">
    <property type="entry name" value="ATP-DEPENDENT ENDONUCLEASE, OLD FAMILY-RELATED"/>
    <property type="match status" value="1"/>
</dbReference>
<keyword evidence="1" id="KW-0175">Coiled coil</keyword>
<evidence type="ECO:0000256" key="1">
    <source>
        <dbReference type="SAM" id="Coils"/>
    </source>
</evidence>